<dbReference type="RefSeq" id="WP_386418724.1">
    <property type="nucleotide sequence ID" value="NZ_JBHSZO010000064.1"/>
</dbReference>
<comment type="caution">
    <text evidence="9">The sequence shown here is derived from an EMBL/GenBank/DDBJ whole genome shotgun (WGS) entry which is preliminary data.</text>
</comment>
<dbReference type="EMBL" id="JBHSZO010000064">
    <property type="protein sequence ID" value="MFC7221396.1"/>
    <property type="molecule type" value="Genomic_DNA"/>
</dbReference>
<dbReference type="Gene3D" id="3.40.50.200">
    <property type="entry name" value="Peptidase S8/S53 domain"/>
    <property type="match status" value="1"/>
</dbReference>
<dbReference type="InterPro" id="IPR010259">
    <property type="entry name" value="S8pro/Inhibitor_I9"/>
</dbReference>
<feature type="domain" description="Peptidase S8/S53" evidence="7">
    <location>
        <begin position="167"/>
        <end position="396"/>
    </location>
</feature>
<dbReference type="InterPro" id="IPR023827">
    <property type="entry name" value="Peptidase_S8_Asp-AS"/>
</dbReference>
<keyword evidence="4 5" id="KW-0720">Serine protease</keyword>
<evidence type="ECO:0000313" key="9">
    <source>
        <dbReference type="EMBL" id="MFC7221396.1"/>
    </source>
</evidence>
<dbReference type="Pfam" id="PF05922">
    <property type="entry name" value="Inhibitor_I9"/>
    <property type="match status" value="1"/>
</dbReference>
<dbReference type="CDD" id="cd04077">
    <property type="entry name" value="Peptidases_S8_PCSK9_ProteinaseK_like"/>
    <property type="match status" value="1"/>
</dbReference>
<dbReference type="PROSITE" id="PS00136">
    <property type="entry name" value="SUBTILASE_ASP"/>
    <property type="match status" value="1"/>
</dbReference>
<dbReference type="SUPFAM" id="SSF54897">
    <property type="entry name" value="Protease propeptides/inhibitors"/>
    <property type="match status" value="1"/>
</dbReference>
<feature type="active site" description="Charge relay system" evidence="5">
    <location>
        <position position="175"/>
    </location>
</feature>
<evidence type="ECO:0000256" key="2">
    <source>
        <dbReference type="ARBA" id="ARBA00022670"/>
    </source>
</evidence>
<dbReference type="InterPro" id="IPR023828">
    <property type="entry name" value="Peptidase_S8_Ser-AS"/>
</dbReference>
<evidence type="ECO:0000256" key="1">
    <source>
        <dbReference type="ARBA" id="ARBA00011073"/>
    </source>
</evidence>
<dbReference type="InterPro" id="IPR037045">
    <property type="entry name" value="S8pro/Inhibitor_I9_sf"/>
</dbReference>
<feature type="active site" description="Charge relay system" evidence="5">
    <location>
        <position position="206"/>
    </location>
</feature>
<feature type="domain" description="Inhibitor I9" evidence="8">
    <location>
        <begin position="91"/>
        <end position="129"/>
    </location>
</feature>
<dbReference type="InterPro" id="IPR050131">
    <property type="entry name" value="Peptidase_S8_subtilisin-like"/>
</dbReference>
<dbReference type="InterPro" id="IPR036852">
    <property type="entry name" value="Peptidase_S8/S53_dom_sf"/>
</dbReference>
<proteinExistence type="inferred from homology"/>
<evidence type="ECO:0000256" key="3">
    <source>
        <dbReference type="ARBA" id="ARBA00022801"/>
    </source>
</evidence>
<keyword evidence="3 5" id="KW-0378">Hydrolase</keyword>
<evidence type="ECO:0000256" key="6">
    <source>
        <dbReference type="RuleBase" id="RU003355"/>
    </source>
</evidence>
<protein>
    <submittedName>
        <fullName evidence="9">S8 family serine peptidase</fullName>
    </submittedName>
</protein>
<dbReference type="PROSITE" id="PS51892">
    <property type="entry name" value="SUBTILASE"/>
    <property type="match status" value="1"/>
</dbReference>
<dbReference type="Pfam" id="PF00082">
    <property type="entry name" value="Peptidase_S8"/>
    <property type="match status" value="1"/>
</dbReference>
<dbReference type="PROSITE" id="PS00138">
    <property type="entry name" value="SUBTILASE_SER"/>
    <property type="match status" value="1"/>
</dbReference>
<evidence type="ECO:0000259" key="7">
    <source>
        <dbReference type="Pfam" id="PF00082"/>
    </source>
</evidence>
<dbReference type="PANTHER" id="PTHR43806:SF11">
    <property type="entry name" value="CEREVISIN-RELATED"/>
    <property type="match status" value="1"/>
</dbReference>
<reference evidence="10" key="1">
    <citation type="journal article" date="2019" name="Int. J. Syst. Evol. Microbiol.">
        <title>The Global Catalogue of Microorganisms (GCM) 10K type strain sequencing project: providing services to taxonomists for standard genome sequencing and annotation.</title>
        <authorList>
            <consortium name="The Broad Institute Genomics Platform"/>
            <consortium name="The Broad Institute Genome Sequencing Center for Infectious Disease"/>
            <person name="Wu L."/>
            <person name="Ma J."/>
        </authorList>
    </citation>
    <scope>NUCLEOTIDE SEQUENCE [LARGE SCALE GENOMIC DNA]</scope>
    <source>
        <strain evidence="10">CGMCC 1.13681</strain>
    </source>
</reference>
<dbReference type="Proteomes" id="UP001596413">
    <property type="component" value="Unassembled WGS sequence"/>
</dbReference>
<keyword evidence="2 5" id="KW-0645">Protease</keyword>
<evidence type="ECO:0000313" key="10">
    <source>
        <dbReference type="Proteomes" id="UP001596413"/>
    </source>
</evidence>
<feature type="active site" description="Charge relay system" evidence="5">
    <location>
        <position position="356"/>
    </location>
</feature>
<name>A0ABW2GN28_9ACTN</name>
<comment type="similarity">
    <text evidence="1 5 6">Belongs to the peptidase S8 family.</text>
</comment>
<evidence type="ECO:0000259" key="8">
    <source>
        <dbReference type="Pfam" id="PF05922"/>
    </source>
</evidence>
<dbReference type="InterPro" id="IPR022398">
    <property type="entry name" value="Peptidase_S8_His-AS"/>
</dbReference>
<dbReference type="InterPro" id="IPR034193">
    <property type="entry name" value="PCSK9_ProteinaseK-like"/>
</dbReference>
<dbReference type="PROSITE" id="PS00137">
    <property type="entry name" value="SUBTILASE_HIS"/>
    <property type="match status" value="1"/>
</dbReference>
<sequence length="411" mass="41511">MPRVHSSDGTTPRRRPLPRLIGTAGAIGTAAALCVLALPGGAAAGSPADRAPAPVTAAPAEPGVRAIEGSYIVRLKPGSDARGLARALSVSPRHVYDAAVDGFAADLNEGQLKALARQSAVVSIAQDSWVDNALDATQANPPSWGIDRVDQRALPLSASYTSTADGSGVHAYVIDTGIDTTHPDFGGRAQFDLNVIDTKNTDCDGHGTHVAGTVGSTTYGVAKGVRLHAVKILNCRGTGRTSATIKAVDWVTANAQKPAVANTSWNWSYDATLAAALTGMMDSGVFLATSAGNTGTDSCDRLPRALPQATAVGATDSGDNRASYSSIGACVDLYAPGSSILSTQPNNTTAVFNGTSMATPHVAGIAALYKSANGDTGQAALSGWLTSGATAGAVKGSLSGTPNLLAYTGGL</sequence>
<organism evidence="9 10">
    <name type="scientific">Streptomyces polyrhachis</name>
    <dbReference type="NCBI Taxonomy" id="1282885"/>
    <lineage>
        <taxon>Bacteria</taxon>
        <taxon>Bacillati</taxon>
        <taxon>Actinomycetota</taxon>
        <taxon>Actinomycetes</taxon>
        <taxon>Kitasatosporales</taxon>
        <taxon>Streptomycetaceae</taxon>
        <taxon>Streptomyces</taxon>
    </lineage>
</organism>
<dbReference type="InterPro" id="IPR015500">
    <property type="entry name" value="Peptidase_S8_subtilisin-rel"/>
</dbReference>
<keyword evidence="10" id="KW-1185">Reference proteome</keyword>
<gene>
    <name evidence="9" type="ORF">ACFQLX_24995</name>
</gene>
<dbReference type="SUPFAM" id="SSF52743">
    <property type="entry name" value="Subtilisin-like"/>
    <property type="match status" value="1"/>
</dbReference>
<accession>A0ABW2GN28</accession>
<dbReference type="Gene3D" id="3.30.70.80">
    <property type="entry name" value="Peptidase S8 propeptide/proteinase inhibitor I9"/>
    <property type="match status" value="1"/>
</dbReference>
<evidence type="ECO:0000256" key="4">
    <source>
        <dbReference type="ARBA" id="ARBA00022825"/>
    </source>
</evidence>
<dbReference type="InterPro" id="IPR000209">
    <property type="entry name" value="Peptidase_S8/S53_dom"/>
</dbReference>
<dbReference type="PANTHER" id="PTHR43806">
    <property type="entry name" value="PEPTIDASE S8"/>
    <property type="match status" value="1"/>
</dbReference>
<evidence type="ECO:0000256" key="5">
    <source>
        <dbReference type="PROSITE-ProRule" id="PRU01240"/>
    </source>
</evidence>
<dbReference type="PRINTS" id="PR00723">
    <property type="entry name" value="SUBTILISIN"/>
</dbReference>